<dbReference type="InterPro" id="IPR005361">
    <property type="entry name" value="UPF0158"/>
</dbReference>
<keyword evidence="2" id="KW-1185">Reference proteome</keyword>
<reference evidence="1 2" key="1">
    <citation type="submission" date="2019-10" db="EMBL/GenBank/DDBJ databases">
        <title>Description of Paenibacillus pedi sp. nov.</title>
        <authorList>
            <person name="Carlier A."/>
            <person name="Qi S."/>
        </authorList>
    </citation>
    <scope>NUCLEOTIDE SEQUENCE [LARGE SCALE GENOMIC DNA]</scope>
    <source>
        <strain evidence="1 2">LMG 31457</strain>
    </source>
</reference>
<dbReference type="EMBL" id="WHNZ01000007">
    <property type="protein sequence ID" value="NOU98776.1"/>
    <property type="molecule type" value="Genomic_DNA"/>
</dbReference>
<comment type="caution">
    <text evidence="1">The sequence shown here is derived from an EMBL/GenBank/DDBJ whole genome shotgun (WGS) entry which is preliminary data.</text>
</comment>
<dbReference type="RefSeq" id="WP_171681658.1">
    <property type="nucleotide sequence ID" value="NZ_WHNZ01000007.1"/>
</dbReference>
<sequence length="168" mass="19579">MQGKQPVNLDDLVGEIQMHMVNTFTFINMTTGEVITITEQEYSAAEEDEPLDNFPDWQRDNIEAAISIIEDEDGIYVDFTLKNEFNEYEIMEDFIGTLEDEDIQDELYAAIQGKGAFRRFKDGVIEHDVDNQWYSYKNSRIKDLVIEWCKDNEIEFQVSEHSEEGSGR</sequence>
<dbReference type="Proteomes" id="UP000618579">
    <property type="component" value="Unassembled WGS sequence"/>
</dbReference>
<evidence type="ECO:0008006" key="3">
    <source>
        <dbReference type="Google" id="ProtNLM"/>
    </source>
</evidence>
<dbReference type="Pfam" id="PF03682">
    <property type="entry name" value="UPF0158"/>
    <property type="match status" value="1"/>
</dbReference>
<evidence type="ECO:0000313" key="2">
    <source>
        <dbReference type="Proteomes" id="UP000618579"/>
    </source>
</evidence>
<gene>
    <name evidence="1" type="ORF">GC097_01905</name>
</gene>
<organism evidence="1 2">
    <name type="scientific">Paenibacillus planticolens</name>
    <dbReference type="NCBI Taxonomy" id="2654976"/>
    <lineage>
        <taxon>Bacteria</taxon>
        <taxon>Bacillati</taxon>
        <taxon>Bacillota</taxon>
        <taxon>Bacilli</taxon>
        <taxon>Bacillales</taxon>
        <taxon>Paenibacillaceae</taxon>
        <taxon>Paenibacillus</taxon>
    </lineage>
</organism>
<accession>A0ABX1ZIV2</accession>
<name>A0ABX1ZIV2_9BACL</name>
<evidence type="ECO:0000313" key="1">
    <source>
        <dbReference type="EMBL" id="NOU98776.1"/>
    </source>
</evidence>
<proteinExistence type="predicted"/>
<protein>
    <recommendedName>
        <fullName evidence="3">DUF2004 domain-containing protein</fullName>
    </recommendedName>
</protein>